<dbReference type="KEGG" id="mcos:GM418_08310"/>
<dbReference type="RefSeq" id="WP_158865005.1">
    <property type="nucleotide sequence ID" value="NZ_CP046401.1"/>
</dbReference>
<evidence type="ECO:0000256" key="1">
    <source>
        <dbReference type="SAM" id="Phobius"/>
    </source>
</evidence>
<evidence type="ECO:0000259" key="2">
    <source>
        <dbReference type="Pfam" id="PF04773"/>
    </source>
</evidence>
<dbReference type="Proteomes" id="UP000428260">
    <property type="component" value="Chromosome"/>
</dbReference>
<reference evidence="4 5" key="1">
    <citation type="submission" date="2019-11" db="EMBL/GenBank/DDBJ databases">
        <authorList>
            <person name="Zheng R.K."/>
            <person name="Sun C.M."/>
        </authorList>
    </citation>
    <scope>NUCLEOTIDE SEQUENCE [LARGE SCALE GENOMIC DNA]</scope>
    <source>
        <strain evidence="4 5">WC007</strain>
    </source>
</reference>
<proteinExistence type="predicted"/>
<keyword evidence="1" id="KW-1133">Transmembrane helix</keyword>
<dbReference type="Pfam" id="PF04773">
    <property type="entry name" value="FecR"/>
    <property type="match status" value="1"/>
</dbReference>
<gene>
    <name evidence="4" type="ORF">GM418_08310</name>
</gene>
<dbReference type="Gene3D" id="3.55.50.30">
    <property type="match status" value="1"/>
</dbReference>
<sequence>MDFNEDIQISIIRLFTGEASPDEKKSIRVWLNQSDGNKQLYSELKDLWLASGIKTNADEYNLEQAILEFREKTNYKKQQNESRVVIFNVLKYAAIFLLVVSIPLSYFAGKHNNIVDSFSTVNCVPGDKSMIYLPDSSRVWLNSGSTLQFSNNFKKGERQVFLEGEAYFSVVKDKKNPFTVKSGDVHVEVLGTEFNLKAYPDENHVSATLVEGSLKVSGLENSTIIKPGQKLKYDNQTKEMALFELSDTSPETEWKDGRLVFRNESLEELEKKLERWFDVDIVLADDQVKKRRYTGTIERESILEVMSYFSLAQSVEYKIDGNKVTFYNQTNK</sequence>
<organism evidence="4 5">
    <name type="scientific">Maribellus comscasis</name>
    <dbReference type="NCBI Taxonomy" id="2681766"/>
    <lineage>
        <taxon>Bacteria</taxon>
        <taxon>Pseudomonadati</taxon>
        <taxon>Bacteroidota</taxon>
        <taxon>Bacteroidia</taxon>
        <taxon>Marinilabiliales</taxon>
        <taxon>Prolixibacteraceae</taxon>
        <taxon>Maribellus</taxon>
    </lineage>
</organism>
<evidence type="ECO:0000313" key="5">
    <source>
        <dbReference type="Proteomes" id="UP000428260"/>
    </source>
</evidence>
<dbReference type="Gene3D" id="2.60.120.1440">
    <property type="match status" value="1"/>
</dbReference>
<keyword evidence="5" id="KW-1185">Reference proteome</keyword>
<feature type="transmembrane region" description="Helical" evidence="1">
    <location>
        <begin position="85"/>
        <end position="108"/>
    </location>
</feature>
<protein>
    <submittedName>
        <fullName evidence="4">DUF4974 domain-containing protein</fullName>
    </submittedName>
</protein>
<dbReference type="InterPro" id="IPR006860">
    <property type="entry name" value="FecR"/>
</dbReference>
<dbReference type="Pfam" id="PF16344">
    <property type="entry name" value="FecR_C"/>
    <property type="match status" value="1"/>
</dbReference>
<dbReference type="InterPro" id="IPR032508">
    <property type="entry name" value="FecR_C"/>
</dbReference>
<accession>A0A6I6JRH0</accession>
<dbReference type="FunFam" id="2.60.120.1440:FF:000001">
    <property type="entry name" value="Putative anti-sigma factor"/>
    <property type="match status" value="1"/>
</dbReference>
<dbReference type="AlphaFoldDB" id="A0A6I6JRH0"/>
<feature type="domain" description="Protein FecR C-terminal" evidence="3">
    <location>
        <begin position="258"/>
        <end position="325"/>
    </location>
</feature>
<keyword evidence="1" id="KW-0812">Transmembrane</keyword>
<evidence type="ECO:0000313" key="4">
    <source>
        <dbReference type="EMBL" id="QGY43658.1"/>
    </source>
</evidence>
<dbReference type="GO" id="GO:0016989">
    <property type="term" value="F:sigma factor antagonist activity"/>
    <property type="evidence" value="ECO:0007669"/>
    <property type="project" value="TreeGrafter"/>
</dbReference>
<dbReference type="PANTHER" id="PTHR30273:SF2">
    <property type="entry name" value="PROTEIN FECR"/>
    <property type="match status" value="1"/>
</dbReference>
<name>A0A6I6JRH0_9BACT</name>
<dbReference type="InterPro" id="IPR012373">
    <property type="entry name" value="Ferrdict_sens_TM"/>
</dbReference>
<feature type="domain" description="FecR protein" evidence="2">
    <location>
        <begin position="126"/>
        <end position="214"/>
    </location>
</feature>
<dbReference type="EMBL" id="CP046401">
    <property type="protein sequence ID" value="QGY43658.1"/>
    <property type="molecule type" value="Genomic_DNA"/>
</dbReference>
<evidence type="ECO:0000259" key="3">
    <source>
        <dbReference type="Pfam" id="PF16344"/>
    </source>
</evidence>
<keyword evidence="1" id="KW-0472">Membrane</keyword>
<dbReference type="PIRSF" id="PIRSF018266">
    <property type="entry name" value="FecR"/>
    <property type="match status" value="1"/>
</dbReference>
<dbReference type="PANTHER" id="PTHR30273">
    <property type="entry name" value="PERIPLASMIC SIGNAL SENSOR AND SIGMA FACTOR ACTIVATOR FECR-RELATED"/>
    <property type="match status" value="1"/>
</dbReference>